<keyword evidence="1" id="KW-0812">Transmembrane</keyword>
<evidence type="ECO:0000313" key="3">
    <source>
        <dbReference type="Proteomes" id="UP000078389"/>
    </source>
</evidence>
<name>A0A178HZD2_9HYPH</name>
<keyword evidence="3" id="KW-1185">Reference proteome</keyword>
<feature type="transmembrane region" description="Helical" evidence="1">
    <location>
        <begin position="35"/>
        <end position="56"/>
    </location>
</feature>
<dbReference type="EMBL" id="LVVY01000076">
    <property type="protein sequence ID" value="OAM77830.1"/>
    <property type="molecule type" value="Genomic_DNA"/>
</dbReference>
<evidence type="ECO:0000256" key="1">
    <source>
        <dbReference type="SAM" id="Phobius"/>
    </source>
</evidence>
<keyword evidence="1" id="KW-0472">Membrane</keyword>
<dbReference type="RefSeq" id="WP_245676574.1">
    <property type="nucleotide sequence ID" value="NZ_LVVY01000076.1"/>
</dbReference>
<evidence type="ECO:0008006" key="4">
    <source>
        <dbReference type="Google" id="ProtNLM"/>
    </source>
</evidence>
<accession>A0A178HZD2</accession>
<protein>
    <recommendedName>
        <fullName evidence="4">Pilus assembly protein</fullName>
    </recommendedName>
</protein>
<keyword evidence="1" id="KW-1133">Transmembrane helix</keyword>
<dbReference type="Pfam" id="PF04964">
    <property type="entry name" value="Flp_Fap"/>
    <property type="match status" value="1"/>
</dbReference>
<gene>
    <name evidence="2" type="ORF">A3840_08330</name>
</gene>
<evidence type="ECO:0000313" key="2">
    <source>
        <dbReference type="EMBL" id="OAM77830.1"/>
    </source>
</evidence>
<dbReference type="Proteomes" id="UP000078389">
    <property type="component" value="Unassembled WGS sequence"/>
</dbReference>
<comment type="caution">
    <text evidence="2">The sequence shown here is derived from an EMBL/GenBank/DDBJ whole genome shotgun (WGS) entry which is preliminary data.</text>
</comment>
<reference evidence="2 3" key="1">
    <citation type="submission" date="2016-03" db="EMBL/GenBank/DDBJ databases">
        <title>Genome sequencing of Devosia sp. S37.</title>
        <authorList>
            <person name="Mohd Nor M."/>
        </authorList>
    </citation>
    <scope>NUCLEOTIDE SEQUENCE [LARGE SCALE GENOMIC DNA]</scope>
    <source>
        <strain evidence="2 3">S37</strain>
    </source>
</reference>
<sequence length="83" mass="8783">MSEDHAKKREPVFRGTRWIGRAMRRFLADPDGATAIEYALLGAMIAVACIASFTIFGDALGNLFGTGPGGAGNVIARQTEKLG</sequence>
<organism evidence="2 3">
    <name type="scientific">Devosia elaeis</name>
    <dbReference type="NCBI Taxonomy" id="1770058"/>
    <lineage>
        <taxon>Bacteria</taxon>
        <taxon>Pseudomonadati</taxon>
        <taxon>Pseudomonadota</taxon>
        <taxon>Alphaproteobacteria</taxon>
        <taxon>Hyphomicrobiales</taxon>
        <taxon>Devosiaceae</taxon>
        <taxon>Devosia</taxon>
    </lineage>
</organism>
<dbReference type="STRING" id="1770058.A3840_08330"/>
<proteinExistence type="predicted"/>
<dbReference type="InterPro" id="IPR007047">
    <property type="entry name" value="Flp_Fap"/>
</dbReference>
<dbReference type="AlphaFoldDB" id="A0A178HZD2"/>